<dbReference type="Pfam" id="PF22637">
    <property type="entry name" value="CBM_4_9_1"/>
    <property type="match status" value="1"/>
</dbReference>
<organism evidence="2 3">
    <name type="scientific">Paenibacillus allorhizoplanae</name>
    <dbReference type="NCBI Taxonomy" id="2905648"/>
    <lineage>
        <taxon>Bacteria</taxon>
        <taxon>Bacillati</taxon>
        <taxon>Bacillota</taxon>
        <taxon>Bacilli</taxon>
        <taxon>Bacillales</taxon>
        <taxon>Paenibacillaceae</taxon>
        <taxon>Paenibacillus</taxon>
    </lineage>
</organism>
<protein>
    <recommendedName>
        <fullName evidence="1">Hyaluronate lyase-like N-terminal domain-containing protein</fullName>
    </recommendedName>
</protein>
<dbReference type="RefSeq" id="WP_236291812.1">
    <property type="nucleotide sequence ID" value="NZ_CAKMMW010000024.1"/>
</dbReference>
<keyword evidence="3" id="KW-1185">Reference proteome</keyword>
<evidence type="ECO:0000313" key="2">
    <source>
        <dbReference type="EMBL" id="CAH1224454.1"/>
    </source>
</evidence>
<dbReference type="Gene3D" id="2.60.120.260">
    <property type="entry name" value="Galactose-binding domain-like"/>
    <property type="match status" value="1"/>
</dbReference>
<comment type="caution">
    <text evidence="2">The sequence shown here is derived from an EMBL/GenBank/DDBJ whole genome shotgun (WGS) entry which is preliminary data.</text>
</comment>
<gene>
    <name evidence="2" type="ORF">PAECIP111891_05670</name>
</gene>
<proteinExistence type="predicted"/>
<evidence type="ECO:0000313" key="3">
    <source>
        <dbReference type="Proteomes" id="UP000838821"/>
    </source>
</evidence>
<dbReference type="InterPro" id="IPR054563">
    <property type="entry name" value="HylB-like_N"/>
</dbReference>
<reference evidence="2" key="1">
    <citation type="submission" date="2022-01" db="EMBL/GenBank/DDBJ databases">
        <authorList>
            <person name="Criscuolo A."/>
        </authorList>
    </citation>
    <scope>NUCLEOTIDE SEQUENCE</scope>
    <source>
        <strain evidence="2">CIP111891</strain>
    </source>
</reference>
<dbReference type="EMBL" id="CAKMMW010000024">
    <property type="protein sequence ID" value="CAH1224454.1"/>
    <property type="molecule type" value="Genomic_DNA"/>
</dbReference>
<sequence>MVYHHEELNVIQNGSFENLTPTVQPGWTTRTADKWGIWVDTTVTTVAPIVMVDTIYHPDGLRSLKISSPAPNKSRLTVNQGNIPVIPNQEYRMSAKFKTQVLTGDNSTYGVNIRAVYLNSTGGVIRTDYITPENTSVRGNITDFKTYTTSTIAPPNAVTARMDIEYNRVGLRGATACGIVAVYVTK</sequence>
<feature type="domain" description="Hyaluronate lyase-like N-terminal" evidence="1">
    <location>
        <begin position="11"/>
        <end position="104"/>
    </location>
</feature>
<dbReference type="Proteomes" id="UP000838821">
    <property type="component" value="Unassembled WGS sequence"/>
</dbReference>
<evidence type="ECO:0000259" key="1">
    <source>
        <dbReference type="Pfam" id="PF22637"/>
    </source>
</evidence>
<name>A0ABN8H5R8_9BACL</name>
<accession>A0ABN8H5R8</accession>